<evidence type="ECO:0000259" key="3">
    <source>
        <dbReference type="Pfam" id="PF17757"/>
    </source>
</evidence>
<dbReference type="InterPro" id="IPR041471">
    <property type="entry name" value="UvrB_inter"/>
</dbReference>
<dbReference type="Gene3D" id="3.40.50.11180">
    <property type="match status" value="1"/>
</dbReference>
<evidence type="ECO:0000313" key="4">
    <source>
        <dbReference type="EMBL" id="GAI08825.1"/>
    </source>
</evidence>
<proteinExistence type="predicted"/>
<evidence type="ECO:0000256" key="1">
    <source>
        <dbReference type="ARBA" id="ARBA00022741"/>
    </source>
</evidence>
<dbReference type="InterPro" id="IPR004807">
    <property type="entry name" value="UvrB"/>
</dbReference>
<name>X1M2B9_9ZZZZ</name>
<feature type="non-terminal residue" evidence="4">
    <location>
        <position position="490"/>
    </location>
</feature>
<feature type="non-terminal residue" evidence="4">
    <location>
        <position position="1"/>
    </location>
</feature>
<comment type="caution">
    <text evidence="4">The sequence shown here is derived from an EMBL/GenBank/DDBJ whole genome shotgun (WGS) entry which is preliminary data.</text>
</comment>
<dbReference type="GO" id="GO:0006289">
    <property type="term" value="P:nucleotide-excision repair"/>
    <property type="evidence" value="ECO:0007669"/>
    <property type="project" value="InterPro"/>
</dbReference>
<dbReference type="Gene3D" id="3.30.2060.10">
    <property type="entry name" value="Penicillin-binding protein 1b domain"/>
    <property type="match status" value="1"/>
</dbReference>
<dbReference type="Pfam" id="PF17757">
    <property type="entry name" value="UvrB_inter"/>
    <property type="match status" value="1"/>
</dbReference>
<gene>
    <name evidence="4" type="ORF">S06H3_12587</name>
</gene>
<organism evidence="4">
    <name type="scientific">marine sediment metagenome</name>
    <dbReference type="NCBI Taxonomy" id="412755"/>
    <lineage>
        <taxon>unclassified sequences</taxon>
        <taxon>metagenomes</taxon>
        <taxon>ecological metagenomes</taxon>
    </lineage>
</organism>
<dbReference type="GO" id="GO:0003677">
    <property type="term" value="F:DNA binding"/>
    <property type="evidence" value="ECO:0007669"/>
    <property type="project" value="InterPro"/>
</dbReference>
<dbReference type="GO" id="GO:0009380">
    <property type="term" value="C:excinuclease repair complex"/>
    <property type="evidence" value="ECO:0007669"/>
    <property type="project" value="InterPro"/>
</dbReference>
<dbReference type="EMBL" id="BARV01006156">
    <property type="protein sequence ID" value="GAI08825.1"/>
    <property type="molecule type" value="Genomic_DNA"/>
</dbReference>
<dbReference type="PANTHER" id="PTHR24029:SF1">
    <property type="entry name" value="TRANSCRIPTION-REPAIR-COUPLING FACTOR"/>
    <property type="match status" value="1"/>
</dbReference>
<evidence type="ECO:0000256" key="2">
    <source>
        <dbReference type="ARBA" id="ARBA00022840"/>
    </source>
</evidence>
<dbReference type="PANTHER" id="PTHR24029">
    <property type="entry name" value="UVRABC SYSTEM PROTEIN B"/>
    <property type="match status" value="1"/>
</dbReference>
<dbReference type="GO" id="GO:0005524">
    <property type="term" value="F:ATP binding"/>
    <property type="evidence" value="ECO:0007669"/>
    <property type="project" value="UniProtKB-KW"/>
</dbReference>
<feature type="domain" description="UvrB interaction" evidence="3">
    <location>
        <begin position="151"/>
        <end position="238"/>
    </location>
</feature>
<reference evidence="4" key="1">
    <citation type="journal article" date="2014" name="Front. Microbiol.">
        <title>High frequency of phylogenetically diverse reductive dehalogenase-homologous genes in deep subseafloor sedimentary metagenomes.</title>
        <authorList>
            <person name="Kawai M."/>
            <person name="Futagami T."/>
            <person name="Toyoda A."/>
            <person name="Takaki Y."/>
            <person name="Nishi S."/>
            <person name="Hori S."/>
            <person name="Arai W."/>
            <person name="Tsubouchi T."/>
            <person name="Morono Y."/>
            <person name="Uchiyama I."/>
            <person name="Ito T."/>
            <person name="Fujiyama A."/>
            <person name="Inagaki F."/>
            <person name="Takami H."/>
        </authorList>
    </citation>
    <scope>NUCLEOTIDE SEQUENCE</scope>
    <source>
        <strain evidence="4">Expedition CK06-06</strain>
    </source>
</reference>
<keyword evidence="2" id="KW-0067">ATP-binding</keyword>
<accession>X1M2B9</accession>
<dbReference type="AlphaFoldDB" id="X1M2B9"/>
<protein>
    <recommendedName>
        <fullName evidence="3">UvrB interaction domain-containing protein</fullName>
    </recommendedName>
</protein>
<dbReference type="InterPro" id="IPR027417">
    <property type="entry name" value="P-loop_NTPase"/>
</dbReference>
<dbReference type="SUPFAM" id="SSF52540">
    <property type="entry name" value="P-loop containing nucleoside triphosphate hydrolases"/>
    <property type="match status" value="2"/>
</dbReference>
<sequence>KLFLNTDMRLSFIYEKITSTSKWRELIKYISKNFENKRISDIKVVKNFWSCLISCLYLHLKKTIVVVIPTWEKAMQITEDIKSYVNYNDVYLFPPRENLPHERLSPSKVTSGIRLKTLNLLQKLKPIIVLTSVGAVLDKIAPVKAGVHLPLAIKVGTKISFEGLIRNISNRDYVRENKTYFPGHFSVRGGVLDVFDVTSKYPYRIEFFGDTVESIREFSTVTQRSLHKLDKVNIYSSREIMIKSKQIDYENNFTYYEGIESDIAKYYEKPQNFFEYIPQESIILFCDQIEFNLRLKNLVNQVLDSFVFKDDAEKENYILNTIIDPDRYFNDIKKPIIRLDVISTKPDSFSYKVKNQRKVRGDRSRFFKNLESDSKKLIHSIICLGSITRVNRLIDIFDEEGVPYKFYKKKVPKSMSNTPIIIVSPLSSGFIDEESKISVYSQSDLFIKRIRHTPIYKQKEAVPIIRPSDLNPDNHVVHNIHGIGIYDGMV</sequence>
<dbReference type="GO" id="GO:0016887">
    <property type="term" value="F:ATP hydrolysis activity"/>
    <property type="evidence" value="ECO:0007669"/>
    <property type="project" value="InterPro"/>
</dbReference>
<keyword evidence="1" id="KW-0547">Nucleotide-binding</keyword>